<dbReference type="InterPro" id="IPR000172">
    <property type="entry name" value="GMC_OxRdtase_N"/>
</dbReference>
<evidence type="ECO:0000256" key="3">
    <source>
        <dbReference type="ARBA" id="ARBA00022630"/>
    </source>
</evidence>
<feature type="domain" description="Glucose-methanol-choline oxidoreductase N-terminal" evidence="6">
    <location>
        <begin position="82"/>
        <end position="105"/>
    </location>
</feature>
<dbReference type="GO" id="GO:0050660">
    <property type="term" value="F:flavin adenine dinucleotide binding"/>
    <property type="evidence" value="ECO:0007669"/>
    <property type="project" value="InterPro"/>
</dbReference>
<dbReference type="Proteomes" id="UP000256763">
    <property type="component" value="Unassembled WGS sequence"/>
</dbReference>
<dbReference type="PROSITE" id="PS51257">
    <property type="entry name" value="PROKAR_LIPOPROTEIN"/>
    <property type="match status" value="1"/>
</dbReference>
<dbReference type="PIRSF" id="PIRSF000137">
    <property type="entry name" value="Alcohol_oxidase"/>
    <property type="match status" value="1"/>
</dbReference>
<keyword evidence="9" id="KW-1185">Reference proteome</keyword>
<comment type="similarity">
    <text evidence="2 5">Belongs to the GMC oxidoreductase family.</text>
</comment>
<dbReference type="AlphaFoldDB" id="A0A3E0WZ78"/>
<dbReference type="Gene3D" id="3.50.50.60">
    <property type="entry name" value="FAD/NAD(P)-binding domain"/>
    <property type="match status" value="1"/>
</dbReference>
<dbReference type="PANTHER" id="PTHR11552">
    <property type="entry name" value="GLUCOSE-METHANOL-CHOLINE GMC OXIDOREDUCTASE"/>
    <property type="match status" value="1"/>
</dbReference>
<evidence type="ECO:0000313" key="8">
    <source>
        <dbReference type="EMBL" id="RFA37491.1"/>
    </source>
</evidence>
<evidence type="ECO:0000256" key="5">
    <source>
        <dbReference type="RuleBase" id="RU003968"/>
    </source>
</evidence>
<keyword evidence="3 5" id="KW-0285">Flavoprotein</keyword>
<comment type="caution">
    <text evidence="8">The sequence shown here is derived from an EMBL/GenBank/DDBJ whole genome shotgun (WGS) entry which is preliminary data.</text>
</comment>
<protein>
    <submittedName>
        <fullName evidence="8">GMC family oxidoreductase</fullName>
    </submittedName>
</protein>
<dbReference type="PROSITE" id="PS00624">
    <property type="entry name" value="GMC_OXRED_2"/>
    <property type="match status" value="1"/>
</dbReference>
<evidence type="ECO:0000256" key="1">
    <source>
        <dbReference type="ARBA" id="ARBA00001974"/>
    </source>
</evidence>
<keyword evidence="4 5" id="KW-0274">FAD</keyword>
<proteinExistence type="inferred from homology"/>
<gene>
    <name evidence="8" type="ORF">CAL65_09445</name>
</gene>
<dbReference type="RefSeq" id="WP_116347745.1">
    <property type="nucleotide sequence ID" value="NZ_NFZW01000007.1"/>
</dbReference>
<evidence type="ECO:0000256" key="2">
    <source>
        <dbReference type="ARBA" id="ARBA00010790"/>
    </source>
</evidence>
<dbReference type="Pfam" id="PF05199">
    <property type="entry name" value="GMC_oxred_C"/>
    <property type="match status" value="1"/>
</dbReference>
<comment type="cofactor">
    <cofactor evidence="1">
        <name>FAD</name>
        <dbReference type="ChEBI" id="CHEBI:57692"/>
    </cofactor>
</comment>
<reference evidence="9" key="1">
    <citation type="submission" date="2017-05" db="EMBL/GenBank/DDBJ databases">
        <authorList>
            <person name="Sharma S."/>
            <person name="Sidhu C."/>
            <person name="Pinnaka A.K."/>
        </authorList>
    </citation>
    <scope>NUCLEOTIDE SEQUENCE [LARGE SCALE GENOMIC DNA]</scope>
    <source>
        <strain evidence="9">AK93</strain>
    </source>
</reference>
<dbReference type="PANTHER" id="PTHR11552:SF147">
    <property type="entry name" value="CHOLINE DEHYDROGENASE, MITOCHONDRIAL"/>
    <property type="match status" value="1"/>
</dbReference>
<evidence type="ECO:0000256" key="4">
    <source>
        <dbReference type="ARBA" id="ARBA00022827"/>
    </source>
</evidence>
<dbReference type="GO" id="GO:0016614">
    <property type="term" value="F:oxidoreductase activity, acting on CH-OH group of donors"/>
    <property type="evidence" value="ECO:0007669"/>
    <property type="project" value="InterPro"/>
</dbReference>
<dbReference type="Gene3D" id="3.30.560.10">
    <property type="entry name" value="Glucose Oxidase, domain 3"/>
    <property type="match status" value="1"/>
</dbReference>
<dbReference type="PROSITE" id="PS00623">
    <property type="entry name" value="GMC_OXRED_1"/>
    <property type="match status" value="1"/>
</dbReference>
<evidence type="ECO:0000259" key="6">
    <source>
        <dbReference type="PROSITE" id="PS00623"/>
    </source>
</evidence>
<name>A0A3E0WZ78_9GAMM</name>
<sequence length="543" mass="59705">MQKDYDYVIVGGGSAGCVLANRLSADPAVQVLVLEAGPRDWNPLIRTPAGIIGLMRSKRFNWAYWTEPEPCLNQRRLFWPRGKTLGGSSAINAMCYTRGHASDYDAWEAAGCPGWNYASLLPYFLATEAFHAGGSRYHGGGGELAVSELLSRNPYSEAFIAAGAELGLPRNDDFNGPSEEGVGFYHVMQRHGVRCSNAHAFLHPVSKRPNLHVLTGALAMQLELQGDRVTGVRIKRGRRMICYGRSEVVLAAGAVNTPQLLLLSGIGPEQELRQAGVPVRHVLPGVGRNLQDHLDISVIWRSRDRRGMSLHPSALPRNAKNALQWLVQQRGELCSNVAEAGGFIRSIPSEPIPDLQLHFIPAIEEDHGLRLGRTIRYYGYTVRTCFLRPQSRGQIGIRSANPEQPPRIEPRYLTASGDEERMILAVERTRELLAQPSMRAIGKMELTPGQNVRTRQQIRDYIRSHAETIYHPVGTCRMGIDSEAVVDPECRVHGLRGLRIVDASIFPLLMGSNTNAPTTAIAARAADCILGRLKTVSPGRSAA</sequence>
<dbReference type="EMBL" id="NFZW01000007">
    <property type="protein sequence ID" value="RFA37491.1"/>
    <property type="molecule type" value="Genomic_DNA"/>
</dbReference>
<organism evidence="8 9">
    <name type="scientific">Alkalilimnicola ehrlichii</name>
    <dbReference type="NCBI Taxonomy" id="351052"/>
    <lineage>
        <taxon>Bacteria</taxon>
        <taxon>Pseudomonadati</taxon>
        <taxon>Pseudomonadota</taxon>
        <taxon>Gammaproteobacteria</taxon>
        <taxon>Chromatiales</taxon>
        <taxon>Ectothiorhodospiraceae</taxon>
        <taxon>Alkalilimnicola</taxon>
    </lineage>
</organism>
<dbReference type="InterPro" id="IPR007867">
    <property type="entry name" value="GMC_OxRtase_C"/>
</dbReference>
<feature type="domain" description="Glucose-methanol-choline oxidoreductase N-terminal" evidence="7">
    <location>
        <begin position="253"/>
        <end position="267"/>
    </location>
</feature>
<evidence type="ECO:0000313" key="9">
    <source>
        <dbReference type="Proteomes" id="UP000256763"/>
    </source>
</evidence>
<dbReference type="InterPro" id="IPR012132">
    <property type="entry name" value="GMC_OxRdtase"/>
</dbReference>
<dbReference type="SUPFAM" id="SSF51905">
    <property type="entry name" value="FAD/NAD(P)-binding domain"/>
    <property type="match status" value="1"/>
</dbReference>
<dbReference type="Pfam" id="PF00732">
    <property type="entry name" value="GMC_oxred_N"/>
    <property type="match status" value="1"/>
</dbReference>
<accession>A0A3E0WZ78</accession>
<dbReference type="InterPro" id="IPR036188">
    <property type="entry name" value="FAD/NAD-bd_sf"/>
</dbReference>
<dbReference type="SUPFAM" id="SSF54373">
    <property type="entry name" value="FAD-linked reductases, C-terminal domain"/>
    <property type="match status" value="1"/>
</dbReference>
<evidence type="ECO:0000259" key="7">
    <source>
        <dbReference type="PROSITE" id="PS00624"/>
    </source>
</evidence>